<feature type="domain" description="GerMN" evidence="1">
    <location>
        <begin position="65"/>
        <end position="149"/>
    </location>
</feature>
<organism evidence="2 3">
    <name type="scientific">Gallintestinimicrobium propionicum</name>
    <dbReference type="NCBI Taxonomy" id="2981770"/>
    <lineage>
        <taxon>Bacteria</taxon>
        <taxon>Bacillati</taxon>
        <taxon>Bacillota</taxon>
        <taxon>Clostridia</taxon>
        <taxon>Lachnospirales</taxon>
        <taxon>Lachnospiraceae</taxon>
        <taxon>Gallintestinimicrobium</taxon>
    </lineage>
</organism>
<keyword evidence="3" id="KW-1185">Reference proteome</keyword>
<dbReference type="SMART" id="SM00909">
    <property type="entry name" value="Germane"/>
    <property type="match status" value="2"/>
</dbReference>
<comment type="caution">
    <text evidence="2">The sequence shown here is derived from an EMBL/GenBank/DDBJ whole genome shotgun (WGS) entry which is preliminary data.</text>
</comment>
<dbReference type="PROSITE" id="PS51257">
    <property type="entry name" value="PROKAR_LIPOPROTEIN"/>
    <property type="match status" value="1"/>
</dbReference>
<protein>
    <submittedName>
        <fullName evidence="2">GerMN domain-containing protein</fullName>
    </submittedName>
</protein>
<name>A0AAE3AXM2_9FIRM</name>
<dbReference type="EMBL" id="JAJEQF010000020">
    <property type="protein sequence ID" value="MCC2167784.1"/>
    <property type="molecule type" value="Genomic_DNA"/>
</dbReference>
<dbReference type="Pfam" id="PF10646">
    <property type="entry name" value="Germane"/>
    <property type="match status" value="2"/>
</dbReference>
<gene>
    <name evidence="2" type="ORF">LKD45_08785</name>
</gene>
<evidence type="ECO:0000313" key="2">
    <source>
        <dbReference type="EMBL" id="MCC2167784.1"/>
    </source>
</evidence>
<evidence type="ECO:0000313" key="3">
    <source>
        <dbReference type="Proteomes" id="UP001199355"/>
    </source>
</evidence>
<dbReference type="RefSeq" id="WP_308728297.1">
    <property type="nucleotide sequence ID" value="NZ_JAJEQF010000020.1"/>
</dbReference>
<dbReference type="AlphaFoldDB" id="A0AAE3AXM2"/>
<dbReference type="InterPro" id="IPR019606">
    <property type="entry name" value="GerMN"/>
</dbReference>
<evidence type="ECO:0000259" key="1">
    <source>
        <dbReference type="SMART" id="SM00909"/>
    </source>
</evidence>
<accession>A0AAE3AXM2</accession>
<proteinExistence type="predicted"/>
<reference evidence="2 3" key="1">
    <citation type="submission" date="2021-10" db="EMBL/GenBank/DDBJ databases">
        <title>Anaerobic single-cell dispensing facilitates the cultivation of human gut bacteria.</title>
        <authorList>
            <person name="Afrizal A."/>
        </authorList>
    </citation>
    <scope>NUCLEOTIDE SEQUENCE [LARGE SCALE GENOMIC DNA]</scope>
    <source>
        <strain evidence="2 3">CLA-AA-H244</strain>
    </source>
</reference>
<sequence>MSEIRKMRAVALLLGCLLLTGMFAGCGKKEETPANTVSVYYINKEETKITAVEKAPEGDTLSEQAEWGISQLKENPVELSLRSPISGFTINSWNVKDDQLVLDMSVEYKKLSPSSEVLVRAAIVRTMTQLEGISYVSVTVGGEALTDSLGNVVGPMTADLFIDNAGNEINAYEKTRLLLYFTNESGERLIGVQTKPVVYSSNISMEKLVVERLIAGPDAENEELYPVINPATKVLGVTVKDGTCYVNLDNGFLTQTYNVSAEVQIYSIVNSLVELSNINKVQIAVNGNTDMIFREKISLSNVFDRNLDLVYETEELQS</sequence>
<dbReference type="Proteomes" id="UP001199355">
    <property type="component" value="Unassembled WGS sequence"/>
</dbReference>
<feature type="domain" description="GerMN" evidence="1">
    <location>
        <begin position="206"/>
        <end position="294"/>
    </location>
</feature>